<dbReference type="PANTHER" id="PTHR32083:SF0">
    <property type="entry name" value="CILIA AND FLAGELLA-ASSOCIATED PROTEIN 58"/>
    <property type="match status" value="1"/>
</dbReference>
<sequence>VRSKTEEYRKAEAAKKEAVTEYYANIQDLKAQLEKGSGWTYEQTHSKKTFMMQRDNFGRNLDNVKSVLTATRAEVERVTDAVQRLEASNEAGGKEISELRSAAEEKQEQARTQKARKVQLESRLHELQEEVASSRGTLVERERHLKADKVDIIDTEKQLRESKERMEKYLKEYDALFRMTQKLTEDLEVQIHLNDTIDKENAEKKQELLQKQGDHKVLVKESTKTNAAKKLASDKIAEIEKERLGHEAERDKLKLEIEKLVGGDIKNARKEGEMCGKKIDEKKREKEILTRKIGGSEKATALIYDLTKVNENATRNLNNEMMGFMTTVKNQRATIEQLVQERERHEQEVEAANGRHYTSIEELKLQEVQIGDLQKKIIVGGSRLKQQQNLYEAVRSDRNLYSKNLIESQEEIAEMKRRFKVMNHQIEQLKDEITSKDHALVKEHFNHHNVDKERESLKNELTKIRKQILSSEQIIANQKVEVQKLSQIIQEADEERNRQVKEYSAVMSERDILGNQLIKRNEELTKLYEKVKVQRSVLHHGELQYQDRIAETNHLTKSLAALKKEKVESVQESSNQLELKQACVMLERDLLQERTKIRALKEELDRPLNVHRWRHLESSDPSRFEMIRKIQSLQKRLIKKTEEVMEKENFIAEKEKLYVELKNILGRQPGPEVGEQIVLYQTNLKEKHKQMKAMNEELEMYKQQVQEFRDELTAISNDGRELKNTWIKRARKQSVEQ</sequence>
<dbReference type="EMBL" id="BRYB01002272">
    <property type="protein sequence ID" value="GMI42250.1"/>
    <property type="molecule type" value="Genomic_DNA"/>
</dbReference>
<dbReference type="InterPro" id="IPR049270">
    <property type="entry name" value="CFAP58_CC"/>
</dbReference>
<organism evidence="4 5">
    <name type="scientific">Tetraparma gracilis</name>
    <dbReference type="NCBI Taxonomy" id="2962635"/>
    <lineage>
        <taxon>Eukaryota</taxon>
        <taxon>Sar</taxon>
        <taxon>Stramenopiles</taxon>
        <taxon>Ochrophyta</taxon>
        <taxon>Bolidophyceae</taxon>
        <taxon>Parmales</taxon>
        <taxon>Triparmaceae</taxon>
        <taxon>Tetraparma</taxon>
    </lineage>
</organism>
<dbReference type="Proteomes" id="UP001165060">
    <property type="component" value="Unassembled WGS sequence"/>
</dbReference>
<feature type="coiled-coil region" evidence="2">
    <location>
        <begin position="68"/>
        <end position="179"/>
    </location>
</feature>
<reference evidence="4 5" key="1">
    <citation type="journal article" date="2023" name="Commun. Biol.">
        <title>Genome analysis of Parmales, the sister group of diatoms, reveals the evolutionary specialization of diatoms from phago-mixotrophs to photoautotrophs.</title>
        <authorList>
            <person name="Ban H."/>
            <person name="Sato S."/>
            <person name="Yoshikawa S."/>
            <person name="Yamada K."/>
            <person name="Nakamura Y."/>
            <person name="Ichinomiya M."/>
            <person name="Sato N."/>
            <person name="Blanc-Mathieu R."/>
            <person name="Endo H."/>
            <person name="Kuwata A."/>
            <person name="Ogata H."/>
        </authorList>
    </citation>
    <scope>NUCLEOTIDE SEQUENCE [LARGE SCALE GENOMIC DNA]</scope>
</reference>
<accession>A0ABQ6N7I8</accession>
<name>A0ABQ6N7I8_9STRA</name>
<dbReference type="PANTHER" id="PTHR32083">
    <property type="entry name" value="CILIA AND FLAGELLA-ASSOCIATED PROTEIN 58-RELATED"/>
    <property type="match status" value="1"/>
</dbReference>
<feature type="non-terminal residue" evidence="4">
    <location>
        <position position="1"/>
    </location>
</feature>
<keyword evidence="1 2" id="KW-0175">Coiled coil</keyword>
<evidence type="ECO:0000313" key="4">
    <source>
        <dbReference type="EMBL" id="GMI42250.1"/>
    </source>
</evidence>
<keyword evidence="5" id="KW-1185">Reference proteome</keyword>
<feature type="coiled-coil region" evidence="2">
    <location>
        <begin position="398"/>
        <end position="502"/>
    </location>
</feature>
<feature type="coiled-coil region" evidence="2">
    <location>
        <begin position="677"/>
        <end position="718"/>
    </location>
</feature>
<evidence type="ECO:0000259" key="3">
    <source>
        <dbReference type="Pfam" id="PF21771"/>
    </source>
</evidence>
<dbReference type="Pfam" id="PF21771">
    <property type="entry name" value="CFAP58_CC"/>
    <property type="match status" value="1"/>
</dbReference>
<gene>
    <name evidence="4" type="ORF">TeGR_g14775</name>
</gene>
<evidence type="ECO:0000256" key="2">
    <source>
        <dbReference type="SAM" id="Coils"/>
    </source>
</evidence>
<protein>
    <recommendedName>
        <fullName evidence="3">Cilia- and flagella-associated protein 58 central coiled coil domain-containing protein</fullName>
    </recommendedName>
</protein>
<evidence type="ECO:0000313" key="5">
    <source>
        <dbReference type="Proteomes" id="UP001165060"/>
    </source>
</evidence>
<comment type="caution">
    <text evidence="4">The sequence shown here is derived from an EMBL/GenBank/DDBJ whole genome shotgun (WGS) entry which is preliminary data.</text>
</comment>
<feature type="domain" description="Cilia- and flagella-associated protein 58 central coiled coil" evidence="3">
    <location>
        <begin position="268"/>
        <end position="566"/>
    </location>
</feature>
<feature type="coiled-coil region" evidence="2">
    <location>
        <begin position="328"/>
        <end position="355"/>
    </location>
</feature>
<evidence type="ECO:0000256" key="1">
    <source>
        <dbReference type="ARBA" id="ARBA00023054"/>
    </source>
</evidence>
<proteinExistence type="predicted"/>
<feature type="coiled-coil region" evidence="2">
    <location>
        <begin position="229"/>
        <end position="256"/>
    </location>
</feature>